<dbReference type="EMBL" id="CACVKT020008339">
    <property type="protein sequence ID" value="CAC5414302.1"/>
    <property type="molecule type" value="Genomic_DNA"/>
</dbReference>
<evidence type="ECO:0000313" key="2">
    <source>
        <dbReference type="Proteomes" id="UP000507470"/>
    </source>
</evidence>
<organism evidence="1 2">
    <name type="scientific">Mytilus coruscus</name>
    <name type="common">Sea mussel</name>
    <dbReference type="NCBI Taxonomy" id="42192"/>
    <lineage>
        <taxon>Eukaryota</taxon>
        <taxon>Metazoa</taxon>
        <taxon>Spiralia</taxon>
        <taxon>Lophotrochozoa</taxon>
        <taxon>Mollusca</taxon>
        <taxon>Bivalvia</taxon>
        <taxon>Autobranchia</taxon>
        <taxon>Pteriomorphia</taxon>
        <taxon>Mytilida</taxon>
        <taxon>Mytiloidea</taxon>
        <taxon>Mytilidae</taxon>
        <taxon>Mytilinae</taxon>
        <taxon>Mytilus</taxon>
    </lineage>
</organism>
<accession>A0A6J8E420</accession>
<keyword evidence="2" id="KW-1185">Reference proteome</keyword>
<name>A0A6J8E420_MYTCO</name>
<gene>
    <name evidence="1" type="ORF">MCOR_47130</name>
</gene>
<dbReference type="Proteomes" id="UP000507470">
    <property type="component" value="Unassembled WGS sequence"/>
</dbReference>
<protein>
    <submittedName>
        <fullName evidence="1">Uncharacterized protein</fullName>
    </submittedName>
</protein>
<sequence>MGESFQPSKHSVQSVSKIEVNTLNPHTENQNSFHSDTNPLRFYVCPAKFIDGRVKYLIFDKDGDKDEEDFRKCHSKEKLKKKAYLKKNKTGPSDEEIEMGDTLRNTNITDFSWTLGSPKKEVLSSDEGPVQKNWGFAEDLEDTLNTPPRRIGVRPNFEDDEDVLL</sequence>
<dbReference type="AlphaFoldDB" id="A0A6J8E420"/>
<evidence type="ECO:0000313" key="1">
    <source>
        <dbReference type="EMBL" id="CAC5414302.1"/>
    </source>
</evidence>
<reference evidence="1 2" key="1">
    <citation type="submission" date="2020-06" db="EMBL/GenBank/DDBJ databases">
        <authorList>
            <person name="Li R."/>
            <person name="Bekaert M."/>
        </authorList>
    </citation>
    <scope>NUCLEOTIDE SEQUENCE [LARGE SCALE GENOMIC DNA]</scope>
    <source>
        <strain evidence="2">wild</strain>
    </source>
</reference>
<proteinExistence type="predicted"/>